<gene>
    <name evidence="2" type="ORF">dnm_005030</name>
</gene>
<dbReference type="KEGG" id="dmm:dnm_005030"/>
<reference evidence="2" key="1">
    <citation type="journal article" date="2021" name="Microb. Physiol.">
        <title>Proteogenomic Insights into the Physiology of Marine, Sulfate-Reducing, Filamentous Desulfonema limicola and Desulfonema magnum.</title>
        <authorList>
            <person name="Schnaars V."/>
            <person name="Wohlbrand L."/>
            <person name="Scheve S."/>
            <person name="Hinrichs C."/>
            <person name="Reinhardt R."/>
            <person name="Rabus R."/>
        </authorList>
    </citation>
    <scope>NUCLEOTIDE SEQUENCE</scope>
    <source>
        <strain evidence="2">4be13</strain>
    </source>
</reference>
<dbReference type="AlphaFoldDB" id="A0A975GKA4"/>
<dbReference type="PROSITE" id="PS51257">
    <property type="entry name" value="PROKAR_LIPOPROTEIN"/>
    <property type="match status" value="1"/>
</dbReference>
<dbReference type="Proteomes" id="UP000663722">
    <property type="component" value="Chromosome"/>
</dbReference>
<dbReference type="EMBL" id="CP061800">
    <property type="protein sequence ID" value="QTA84506.1"/>
    <property type="molecule type" value="Genomic_DNA"/>
</dbReference>
<accession>A0A975GKA4</accession>
<feature type="compositionally biased region" description="Basic and acidic residues" evidence="1">
    <location>
        <begin position="224"/>
        <end position="237"/>
    </location>
</feature>
<feature type="compositionally biased region" description="Polar residues" evidence="1">
    <location>
        <begin position="185"/>
        <end position="198"/>
    </location>
</feature>
<evidence type="ECO:0008006" key="4">
    <source>
        <dbReference type="Google" id="ProtNLM"/>
    </source>
</evidence>
<evidence type="ECO:0000256" key="1">
    <source>
        <dbReference type="SAM" id="MobiDB-lite"/>
    </source>
</evidence>
<keyword evidence="3" id="KW-1185">Reference proteome</keyword>
<dbReference type="RefSeq" id="WP_207680966.1">
    <property type="nucleotide sequence ID" value="NZ_CP061800.1"/>
</dbReference>
<name>A0A975GKA4_9BACT</name>
<protein>
    <recommendedName>
        <fullName evidence="4">Type II secretion system protein GspC N-terminal domain-containing protein</fullName>
    </recommendedName>
</protein>
<organism evidence="2 3">
    <name type="scientific">Desulfonema magnum</name>
    <dbReference type="NCBI Taxonomy" id="45655"/>
    <lineage>
        <taxon>Bacteria</taxon>
        <taxon>Pseudomonadati</taxon>
        <taxon>Thermodesulfobacteriota</taxon>
        <taxon>Desulfobacteria</taxon>
        <taxon>Desulfobacterales</taxon>
        <taxon>Desulfococcaceae</taxon>
        <taxon>Desulfonema</taxon>
    </lineage>
</organism>
<feature type="region of interest" description="Disordered" evidence="1">
    <location>
        <begin position="169"/>
        <end position="257"/>
    </location>
</feature>
<evidence type="ECO:0000313" key="2">
    <source>
        <dbReference type="EMBL" id="QTA84506.1"/>
    </source>
</evidence>
<proteinExistence type="predicted"/>
<sequence length="257" mass="28935">MFSKIWLMNIVLAGCAVFFGIKAHDVWVAKEKSVPAIPVTQKSVAQPGKRILNRSVPRESVYKSVTNANLFSPDRAEFIPEEPEPEPEVKELSLLGKKITLHGVVMMDDYKSALITNPKREADERKNKWVKVGDTIDDDLEVAEIRKESILLAQGDKKYEVPLYDKSKTRTREKVKKSAKPTVVVSESQKASSKQGTSEKAGVSAPEFEMIDTPFGKMKRRVRKPEPKAAVEKKEAPSEPEFEIVDTPFGKIKRRKN</sequence>
<evidence type="ECO:0000313" key="3">
    <source>
        <dbReference type="Proteomes" id="UP000663722"/>
    </source>
</evidence>